<accession>A0A9P1DJV6</accession>
<dbReference type="EMBL" id="CAMXCT010004990">
    <property type="protein sequence ID" value="CAI4010995.1"/>
    <property type="molecule type" value="Genomic_DNA"/>
</dbReference>
<proteinExistence type="predicted"/>
<name>A0A9P1DJV6_9DINO</name>
<reference evidence="3" key="2">
    <citation type="submission" date="2024-04" db="EMBL/GenBank/DDBJ databases">
        <authorList>
            <person name="Chen Y."/>
            <person name="Shah S."/>
            <person name="Dougan E. K."/>
            <person name="Thang M."/>
            <person name="Chan C."/>
        </authorList>
    </citation>
    <scope>NUCLEOTIDE SEQUENCE [LARGE SCALE GENOMIC DNA]</scope>
</reference>
<evidence type="ECO:0000313" key="3">
    <source>
        <dbReference type="EMBL" id="CAL1164370.1"/>
    </source>
</evidence>
<organism evidence="2">
    <name type="scientific">Cladocopium goreaui</name>
    <dbReference type="NCBI Taxonomy" id="2562237"/>
    <lineage>
        <taxon>Eukaryota</taxon>
        <taxon>Sar</taxon>
        <taxon>Alveolata</taxon>
        <taxon>Dinophyceae</taxon>
        <taxon>Suessiales</taxon>
        <taxon>Symbiodiniaceae</taxon>
        <taxon>Cladocopium</taxon>
    </lineage>
</organism>
<dbReference type="Proteomes" id="UP001152797">
    <property type="component" value="Unassembled WGS sequence"/>
</dbReference>
<feature type="region of interest" description="Disordered" evidence="1">
    <location>
        <begin position="99"/>
        <end position="153"/>
    </location>
</feature>
<protein>
    <submittedName>
        <fullName evidence="4">Anthocyanidin 3-O-glucosyltransferase 2</fullName>
    </submittedName>
</protein>
<gene>
    <name evidence="2" type="ORF">C1SCF055_LOCUS36208</name>
</gene>
<evidence type="ECO:0000313" key="2">
    <source>
        <dbReference type="EMBL" id="CAI4010995.1"/>
    </source>
</evidence>
<sequence length="153" mass="16660">MEQRKPLGLLQPTSAGVLAKEYRLCVMLPGGVFSSVLATGAEPTAEPFSIVAGPKGCEVFESVGENYQKLPTKVSIAAREVLSKVAQLHQERCEVLLKTMRDTGNDDNPAKMWSRMHGNTGAPHSSRGRKPPNPLITASKMQMDPNLNRRFSA</sequence>
<dbReference type="OrthoDB" id="441218at2759"/>
<keyword evidence="5" id="KW-1185">Reference proteome</keyword>
<dbReference type="EMBL" id="CAMXCT030004990">
    <property type="protein sequence ID" value="CAL4798307.1"/>
    <property type="molecule type" value="Genomic_DNA"/>
</dbReference>
<evidence type="ECO:0000256" key="1">
    <source>
        <dbReference type="SAM" id="MobiDB-lite"/>
    </source>
</evidence>
<reference evidence="2" key="1">
    <citation type="submission" date="2022-10" db="EMBL/GenBank/DDBJ databases">
        <authorList>
            <person name="Chen Y."/>
            <person name="Dougan E. K."/>
            <person name="Chan C."/>
            <person name="Rhodes N."/>
            <person name="Thang M."/>
        </authorList>
    </citation>
    <scope>NUCLEOTIDE SEQUENCE</scope>
</reference>
<comment type="caution">
    <text evidence="2">The sequence shown here is derived from an EMBL/GenBank/DDBJ whole genome shotgun (WGS) entry which is preliminary data.</text>
</comment>
<evidence type="ECO:0000313" key="4">
    <source>
        <dbReference type="EMBL" id="CAL4798307.1"/>
    </source>
</evidence>
<dbReference type="AlphaFoldDB" id="A0A9P1DJV6"/>
<evidence type="ECO:0000313" key="5">
    <source>
        <dbReference type="Proteomes" id="UP001152797"/>
    </source>
</evidence>
<dbReference type="EMBL" id="CAMXCT020004990">
    <property type="protein sequence ID" value="CAL1164370.1"/>
    <property type="molecule type" value="Genomic_DNA"/>
</dbReference>